<protein>
    <recommendedName>
        <fullName evidence="5">Luciferase-like domain-containing protein</fullName>
    </recommendedName>
</protein>
<keyword evidence="4" id="KW-0503">Monooxygenase</keyword>
<dbReference type="InterPro" id="IPR036661">
    <property type="entry name" value="Luciferase-like_sf"/>
</dbReference>
<dbReference type="PANTHER" id="PTHR42847:SF4">
    <property type="entry name" value="ALKANESULFONATE MONOOXYGENASE-RELATED"/>
    <property type="match status" value="1"/>
</dbReference>
<dbReference type="Pfam" id="PF00296">
    <property type="entry name" value="Bac_luciferase"/>
    <property type="match status" value="1"/>
</dbReference>
<organism evidence="6">
    <name type="scientific">marine metagenome</name>
    <dbReference type="NCBI Taxonomy" id="408172"/>
    <lineage>
        <taxon>unclassified sequences</taxon>
        <taxon>metagenomes</taxon>
        <taxon>ecological metagenomes</taxon>
    </lineage>
</organism>
<sequence>MPNISDLSIMLFPWGAQKTSVNEIVEIAKLAEDLGFYSATMPTHMTMAPSWLFETFPNHDVLDALAIAPVIAAATSTLKIGFNSILPPLLPPYQWAKYLSTLDVISNGRLITGAAMGWWEEDFTSMGVDRKARGKLFDEQLEVITQLWTQDRVTFNGEHYQLTDIPLEPKPVQKPHPPIWIGGGVKSIWRAARYGECILAFWPNADEARDLWVPKLKEEGQKYGTDPKLASFTFAYVADSQRDLEAYGAKLQTAVAFDQPDVDPQQVTITGSPEACAERIHALHAAGVWHFVVEFQFHGLETPSFAMKQMEKFAKQVAPLL</sequence>
<name>A0A382BTZ2_9ZZZZ</name>
<proteinExistence type="predicted"/>
<reference evidence="6" key="1">
    <citation type="submission" date="2018-05" db="EMBL/GenBank/DDBJ databases">
        <authorList>
            <person name="Lanie J.A."/>
            <person name="Ng W.-L."/>
            <person name="Kazmierczak K.M."/>
            <person name="Andrzejewski T.M."/>
            <person name="Davidsen T.M."/>
            <person name="Wayne K.J."/>
            <person name="Tettelin H."/>
            <person name="Glass J.I."/>
            <person name="Rusch D."/>
            <person name="Podicherti R."/>
            <person name="Tsui H.-C.T."/>
            <person name="Winkler M.E."/>
        </authorList>
    </citation>
    <scope>NUCLEOTIDE SEQUENCE</scope>
</reference>
<dbReference type="PANTHER" id="PTHR42847">
    <property type="entry name" value="ALKANESULFONATE MONOOXYGENASE"/>
    <property type="match status" value="1"/>
</dbReference>
<evidence type="ECO:0000313" key="6">
    <source>
        <dbReference type="EMBL" id="SVB16677.1"/>
    </source>
</evidence>
<evidence type="ECO:0000259" key="5">
    <source>
        <dbReference type="Pfam" id="PF00296"/>
    </source>
</evidence>
<evidence type="ECO:0000256" key="4">
    <source>
        <dbReference type="ARBA" id="ARBA00023033"/>
    </source>
</evidence>
<accession>A0A382BTZ2</accession>
<dbReference type="GO" id="GO:0046306">
    <property type="term" value="P:alkanesulfonate catabolic process"/>
    <property type="evidence" value="ECO:0007669"/>
    <property type="project" value="TreeGrafter"/>
</dbReference>
<dbReference type="EMBL" id="UINC01031128">
    <property type="protein sequence ID" value="SVB16677.1"/>
    <property type="molecule type" value="Genomic_DNA"/>
</dbReference>
<feature type="domain" description="Luciferase-like" evidence="5">
    <location>
        <begin position="14"/>
        <end position="247"/>
    </location>
</feature>
<evidence type="ECO:0000256" key="1">
    <source>
        <dbReference type="ARBA" id="ARBA00022630"/>
    </source>
</evidence>
<dbReference type="GO" id="GO:0008726">
    <property type="term" value="F:alkanesulfonate monooxygenase activity"/>
    <property type="evidence" value="ECO:0007669"/>
    <property type="project" value="TreeGrafter"/>
</dbReference>
<dbReference type="SUPFAM" id="SSF51679">
    <property type="entry name" value="Bacterial luciferase-like"/>
    <property type="match status" value="1"/>
</dbReference>
<dbReference type="InterPro" id="IPR050172">
    <property type="entry name" value="SsuD_RutA_monooxygenase"/>
</dbReference>
<evidence type="ECO:0000256" key="3">
    <source>
        <dbReference type="ARBA" id="ARBA00023002"/>
    </source>
</evidence>
<gene>
    <name evidence="6" type="ORF">METZ01_LOCUS169531</name>
</gene>
<keyword evidence="1" id="KW-0285">Flavoprotein</keyword>
<evidence type="ECO:0000256" key="2">
    <source>
        <dbReference type="ARBA" id="ARBA00022643"/>
    </source>
</evidence>
<keyword evidence="2" id="KW-0288">FMN</keyword>
<dbReference type="InterPro" id="IPR011251">
    <property type="entry name" value="Luciferase-like_dom"/>
</dbReference>
<dbReference type="AlphaFoldDB" id="A0A382BTZ2"/>
<keyword evidence="3" id="KW-0560">Oxidoreductase</keyword>
<dbReference type="Gene3D" id="3.20.20.30">
    <property type="entry name" value="Luciferase-like domain"/>
    <property type="match status" value="1"/>
</dbReference>